<dbReference type="InterPro" id="IPR028978">
    <property type="entry name" value="Chorismate_lyase_/UTRA_dom_sf"/>
</dbReference>
<dbReference type="Pfam" id="PF00392">
    <property type="entry name" value="GntR"/>
    <property type="match status" value="1"/>
</dbReference>
<dbReference type="Gene3D" id="3.40.1410.10">
    <property type="entry name" value="Chorismate lyase-like"/>
    <property type="match status" value="1"/>
</dbReference>
<dbReference type="RefSeq" id="WP_345020108.1">
    <property type="nucleotide sequence ID" value="NZ_BAABDO010000024.1"/>
</dbReference>
<feature type="domain" description="HTH gntR-type" evidence="4">
    <location>
        <begin position="20"/>
        <end position="88"/>
    </location>
</feature>
<keyword evidence="1" id="KW-0805">Transcription regulation</keyword>
<dbReference type="InterPro" id="IPR000524">
    <property type="entry name" value="Tscrpt_reg_HTH_GntR"/>
</dbReference>
<evidence type="ECO:0000313" key="5">
    <source>
        <dbReference type="EMBL" id="GAA4137463.1"/>
    </source>
</evidence>
<reference evidence="6" key="1">
    <citation type="journal article" date="2019" name="Int. J. Syst. Evol. Microbiol.">
        <title>The Global Catalogue of Microorganisms (GCM) 10K type strain sequencing project: providing services to taxonomists for standard genome sequencing and annotation.</title>
        <authorList>
            <consortium name="The Broad Institute Genomics Platform"/>
            <consortium name="The Broad Institute Genome Sequencing Center for Infectious Disease"/>
            <person name="Wu L."/>
            <person name="Ma J."/>
        </authorList>
    </citation>
    <scope>NUCLEOTIDE SEQUENCE [LARGE SCALE GENOMIC DNA]</scope>
    <source>
        <strain evidence="6">JCM 17316</strain>
    </source>
</reference>
<sequence>MEPIPDVAEPDAAIDPTSPLPKYAQLRRILIGLLDGGGFPPGTPLPSEQELCRRYGVSRMTVRQTLDLLAGEGRLLRRPGKGTFASHGRRHPSLGPLALVTGVRRREPHLDFVRLEHRTADSGSGTRVHLLTRVLRADGEPVAVERGCVPVALVPELPARMWDGLSLTQILVAAFGMVFEPAEQSVVAVLPSAPDARLLDMRPGSPALLLRQRGTRRWTRGTEVTVLARADRFQVRFVRPPERLTAPTTPL</sequence>
<evidence type="ECO:0000259" key="4">
    <source>
        <dbReference type="PROSITE" id="PS50949"/>
    </source>
</evidence>
<dbReference type="SMART" id="SM00345">
    <property type="entry name" value="HTH_GNTR"/>
    <property type="match status" value="1"/>
</dbReference>
<dbReference type="InterPro" id="IPR036390">
    <property type="entry name" value="WH_DNA-bd_sf"/>
</dbReference>
<evidence type="ECO:0000256" key="3">
    <source>
        <dbReference type="ARBA" id="ARBA00023163"/>
    </source>
</evidence>
<dbReference type="InterPro" id="IPR036388">
    <property type="entry name" value="WH-like_DNA-bd_sf"/>
</dbReference>
<dbReference type="SUPFAM" id="SSF46785">
    <property type="entry name" value="Winged helix' DNA-binding domain"/>
    <property type="match status" value="1"/>
</dbReference>
<organism evidence="5 6">
    <name type="scientific">Actinomadura keratinilytica</name>
    <dbReference type="NCBI Taxonomy" id="547461"/>
    <lineage>
        <taxon>Bacteria</taxon>
        <taxon>Bacillati</taxon>
        <taxon>Actinomycetota</taxon>
        <taxon>Actinomycetes</taxon>
        <taxon>Streptosporangiales</taxon>
        <taxon>Thermomonosporaceae</taxon>
        <taxon>Actinomadura</taxon>
    </lineage>
</organism>
<dbReference type="SMART" id="SM00866">
    <property type="entry name" value="UTRA"/>
    <property type="match status" value="1"/>
</dbReference>
<keyword evidence="6" id="KW-1185">Reference proteome</keyword>
<evidence type="ECO:0000313" key="6">
    <source>
        <dbReference type="Proteomes" id="UP001500266"/>
    </source>
</evidence>
<gene>
    <name evidence="5" type="ORF">GCM10022416_21990</name>
</gene>
<dbReference type="PANTHER" id="PTHR44846">
    <property type="entry name" value="MANNOSYL-D-GLYCERATE TRANSPORT/METABOLISM SYSTEM REPRESSOR MNGR-RELATED"/>
    <property type="match status" value="1"/>
</dbReference>
<keyword evidence="3" id="KW-0804">Transcription</keyword>
<dbReference type="EMBL" id="BAABDO010000024">
    <property type="protein sequence ID" value="GAA4137463.1"/>
    <property type="molecule type" value="Genomic_DNA"/>
</dbReference>
<accession>A0ABP7YKK1</accession>
<evidence type="ECO:0000256" key="2">
    <source>
        <dbReference type="ARBA" id="ARBA00023125"/>
    </source>
</evidence>
<dbReference type="PANTHER" id="PTHR44846:SF17">
    <property type="entry name" value="GNTR-FAMILY TRANSCRIPTIONAL REGULATOR"/>
    <property type="match status" value="1"/>
</dbReference>
<dbReference type="Gene3D" id="1.10.10.10">
    <property type="entry name" value="Winged helix-like DNA-binding domain superfamily/Winged helix DNA-binding domain"/>
    <property type="match status" value="1"/>
</dbReference>
<keyword evidence="2" id="KW-0238">DNA-binding</keyword>
<protein>
    <submittedName>
        <fullName evidence="5">GntR family transcriptional regulator</fullName>
    </submittedName>
</protein>
<dbReference type="InterPro" id="IPR050679">
    <property type="entry name" value="Bact_HTH_transcr_reg"/>
</dbReference>
<dbReference type="PRINTS" id="PR00035">
    <property type="entry name" value="HTHGNTR"/>
</dbReference>
<evidence type="ECO:0000256" key="1">
    <source>
        <dbReference type="ARBA" id="ARBA00023015"/>
    </source>
</evidence>
<dbReference type="Proteomes" id="UP001500266">
    <property type="component" value="Unassembled WGS sequence"/>
</dbReference>
<comment type="caution">
    <text evidence="5">The sequence shown here is derived from an EMBL/GenBank/DDBJ whole genome shotgun (WGS) entry which is preliminary data.</text>
</comment>
<dbReference type="InterPro" id="IPR011663">
    <property type="entry name" value="UTRA"/>
</dbReference>
<dbReference type="CDD" id="cd07377">
    <property type="entry name" value="WHTH_GntR"/>
    <property type="match status" value="1"/>
</dbReference>
<dbReference type="PROSITE" id="PS50949">
    <property type="entry name" value="HTH_GNTR"/>
    <property type="match status" value="1"/>
</dbReference>
<dbReference type="Pfam" id="PF07702">
    <property type="entry name" value="UTRA"/>
    <property type="match status" value="1"/>
</dbReference>
<dbReference type="SUPFAM" id="SSF64288">
    <property type="entry name" value="Chorismate lyase-like"/>
    <property type="match status" value="1"/>
</dbReference>
<proteinExistence type="predicted"/>
<name>A0ABP7YKK1_9ACTN</name>